<dbReference type="OrthoDB" id="10034989at2759"/>
<accession>A0A813ZCX4</accession>
<feature type="transmembrane region" description="Helical" evidence="1">
    <location>
        <begin position="118"/>
        <end position="140"/>
    </location>
</feature>
<keyword evidence="1" id="KW-0812">Transmembrane</keyword>
<proteinExistence type="predicted"/>
<feature type="transmembrane region" description="Helical" evidence="1">
    <location>
        <begin position="7"/>
        <end position="29"/>
    </location>
</feature>
<evidence type="ECO:0000256" key="1">
    <source>
        <dbReference type="SAM" id="Phobius"/>
    </source>
</evidence>
<evidence type="ECO:0000313" key="2">
    <source>
        <dbReference type="EMBL" id="CAF0896857.1"/>
    </source>
</evidence>
<reference evidence="2" key="1">
    <citation type="submission" date="2021-02" db="EMBL/GenBank/DDBJ databases">
        <authorList>
            <person name="Nowell W R."/>
        </authorList>
    </citation>
    <scope>NUCLEOTIDE SEQUENCE</scope>
</reference>
<comment type="caution">
    <text evidence="2">The sequence shown here is derived from an EMBL/GenBank/DDBJ whole genome shotgun (WGS) entry which is preliminary data.</text>
</comment>
<gene>
    <name evidence="2" type="ORF">EDS130_LOCUS9574</name>
</gene>
<dbReference type="Proteomes" id="UP000663852">
    <property type="component" value="Unassembled WGS sequence"/>
</dbReference>
<feature type="transmembrane region" description="Helical" evidence="1">
    <location>
        <begin position="81"/>
        <end position="109"/>
    </location>
</feature>
<organism evidence="2 3">
    <name type="scientific">Adineta ricciae</name>
    <name type="common">Rotifer</name>
    <dbReference type="NCBI Taxonomy" id="249248"/>
    <lineage>
        <taxon>Eukaryota</taxon>
        <taxon>Metazoa</taxon>
        <taxon>Spiralia</taxon>
        <taxon>Gnathifera</taxon>
        <taxon>Rotifera</taxon>
        <taxon>Eurotatoria</taxon>
        <taxon>Bdelloidea</taxon>
        <taxon>Adinetida</taxon>
        <taxon>Adinetidae</taxon>
        <taxon>Adineta</taxon>
    </lineage>
</organism>
<evidence type="ECO:0000313" key="3">
    <source>
        <dbReference type="Proteomes" id="UP000663852"/>
    </source>
</evidence>
<dbReference type="AlphaFoldDB" id="A0A813ZCX4"/>
<dbReference type="EMBL" id="CAJNOJ010000032">
    <property type="protein sequence ID" value="CAF0896857.1"/>
    <property type="molecule type" value="Genomic_DNA"/>
</dbReference>
<sequence>MALFFIGYLISVTSTVAFIVAILTPRWIYPNTLPVTNSSISSPVSTNYRGIFYVDAGYANTTCRDWIFLYKDSVSTCRPPYAIACASLAVAGSSLSIILLWLAGAYLYIRRRRLAPNFVLFIALFTLLIFWISAIIWIVMITMNRDENLKIRRENIGFSTWIAVGASGGYLFAFFFFVLYRVQHTVQSCDTQLSHSSIQSY</sequence>
<keyword evidence="1" id="KW-1133">Transmembrane helix</keyword>
<keyword evidence="1" id="KW-0472">Membrane</keyword>
<name>A0A813ZCX4_ADIRI</name>
<protein>
    <submittedName>
        <fullName evidence="2">Uncharacterized protein</fullName>
    </submittedName>
</protein>
<dbReference type="Gene3D" id="1.20.140.150">
    <property type="match status" value="1"/>
</dbReference>
<feature type="transmembrane region" description="Helical" evidence="1">
    <location>
        <begin position="160"/>
        <end position="180"/>
    </location>
</feature>